<dbReference type="GO" id="GO:0016887">
    <property type="term" value="F:ATP hydrolysis activity"/>
    <property type="evidence" value="ECO:0007669"/>
    <property type="project" value="InterPro"/>
</dbReference>
<proteinExistence type="predicted"/>
<accession>A0A1D8N969</accession>
<dbReference type="Pfam" id="PF09079">
    <property type="entry name" value="WHD_Cdc6"/>
    <property type="match status" value="1"/>
</dbReference>
<dbReference type="Pfam" id="PF22606">
    <property type="entry name" value="Cdc6-ORC-like_ATPase_lid"/>
    <property type="match status" value="1"/>
</dbReference>
<dbReference type="GO" id="GO:0033314">
    <property type="term" value="P:mitotic DNA replication checkpoint signaling"/>
    <property type="evidence" value="ECO:0007669"/>
    <property type="project" value="TreeGrafter"/>
</dbReference>
<dbReference type="InterPro" id="IPR015163">
    <property type="entry name" value="Cdc6_C"/>
</dbReference>
<dbReference type="PANTHER" id="PTHR10763:SF26">
    <property type="entry name" value="CELL DIVISION CONTROL PROTEIN 6 HOMOLOG"/>
    <property type="match status" value="1"/>
</dbReference>
<dbReference type="Gene3D" id="1.10.10.10">
    <property type="entry name" value="Winged helix-like DNA-binding domain superfamily/Winged helix DNA-binding domain"/>
    <property type="match status" value="1"/>
</dbReference>
<dbReference type="VEuPathDB" id="FungiDB:YALI1_C00913g"/>
<dbReference type="Proteomes" id="UP000182444">
    <property type="component" value="Chromosome 1C"/>
</dbReference>
<feature type="compositionally biased region" description="Low complexity" evidence="2">
    <location>
        <begin position="77"/>
        <end position="90"/>
    </location>
</feature>
<dbReference type="GO" id="GO:0003688">
    <property type="term" value="F:DNA replication origin binding"/>
    <property type="evidence" value="ECO:0007669"/>
    <property type="project" value="TreeGrafter"/>
</dbReference>
<dbReference type="eggNOG" id="KOG2227">
    <property type="taxonomic scope" value="Eukaryota"/>
</dbReference>
<reference evidence="4 5" key="1">
    <citation type="journal article" date="2016" name="PLoS ONE">
        <title>Sequence Assembly of Yarrowia lipolytica Strain W29/CLIB89 Shows Transposable Element Diversity.</title>
        <authorList>
            <person name="Magnan C."/>
            <person name="Yu J."/>
            <person name="Chang I."/>
            <person name="Jahn E."/>
            <person name="Kanomata Y."/>
            <person name="Wu J."/>
            <person name="Zeller M."/>
            <person name="Oakes M."/>
            <person name="Baldi P."/>
            <person name="Sandmeyer S."/>
        </authorList>
    </citation>
    <scope>NUCLEOTIDE SEQUENCE [LARGE SCALE GENOMIC DNA]</scope>
    <source>
        <strain evidence="5">CLIB89(W29)</strain>
    </source>
</reference>
<dbReference type="OrthoDB" id="1926878at2759"/>
<dbReference type="VEuPathDB" id="FungiDB:YALI0_C00671g"/>
<dbReference type="InterPro" id="IPR036388">
    <property type="entry name" value="WH-like_DNA-bd_sf"/>
</dbReference>
<dbReference type="InterPro" id="IPR054425">
    <property type="entry name" value="Cdc6_ORC1-like_ATPase_lid"/>
</dbReference>
<evidence type="ECO:0000256" key="2">
    <source>
        <dbReference type="SAM" id="MobiDB-lite"/>
    </source>
</evidence>
<dbReference type="GO" id="GO:0005634">
    <property type="term" value="C:nucleus"/>
    <property type="evidence" value="ECO:0007669"/>
    <property type="project" value="TreeGrafter"/>
</dbReference>
<dbReference type="SMART" id="SM00382">
    <property type="entry name" value="AAA"/>
    <property type="match status" value="1"/>
</dbReference>
<evidence type="ECO:0000256" key="1">
    <source>
        <dbReference type="ARBA" id="ARBA00022705"/>
    </source>
</evidence>
<dbReference type="RefSeq" id="XP_501295.1">
    <property type="nucleotide sequence ID" value="XM_501295.1"/>
</dbReference>
<dbReference type="Gene3D" id="3.40.50.300">
    <property type="entry name" value="P-loop containing nucleotide triphosphate hydrolases"/>
    <property type="match status" value="1"/>
</dbReference>
<dbReference type="InterPro" id="IPR050311">
    <property type="entry name" value="ORC1/CDC6"/>
</dbReference>
<protein>
    <recommendedName>
        <fullName evidence="3">AAA+ ATPase domain-containing protein</fullName>
    </recommendedName>
</protein>
<feature type="domain" description="AAA+ ATPase" evidence="3">
    <location>
        <begin position="149"/>
        <end position="306"/>
    </location>
</feature>
<dbReference type="EMBL" id="CP017555">
    <property type="protein sequence ID" value="AOW02157.1"/>
    <property type="molecule type" value="Genomic_DNA"/>
</dbReference>
<dbReference type="Pfam" id="PF00004">
    <property type="entry name" value="AAA"/>
    <property type="match status" value="1"/>
</dbReference>
<dbReference type="GO" id="GO:0005524">
    <property type="term" value="F:ATP binding"/>
    <property type="evidence" value="ECO:0007669"/>
    <property type="project" value="InterPro"/>
</dbReference>
<dbReference type="OMA" id="VASINCM"/>
<dbReference type="InterPro" id="IPR003959">
    <property type="entry name" value="ATPase_AAA_core"/>
</dbReference>
<dbReference type="AlphaFoldDB" id="A0A1D8N969"/>
<name>A0A1D8N969_YARLL</name>
<evidence type="ECO:0000313" key="5">
    <source>
        <dbReference type="Proteomes" id="UP000182444"/>
    </source>
</evidence>
<gene>
    <name evidence="4" type="ORF">YALI1_C00913g</name>
</gene>
<dbReference type="PANTHER" id="PTHR10763">
    <property type="entry name" value="CELL DIVISION CONTROL PROTEIN 6-RELATED"/>
    <property type="match status" value="1"/>
</dbReference>
<feature type="region of interest" description="Disordered" evidence="2">
    <location>
        <begin position="71"/>
        <end position="92"/>
    </location>
</feature>
<dbReference type="CDD" id="cd00009">
    <property type="entry name" value="AAA"/>
    <property type="match status" value="1"/>
</dbReference>
<dbReference type="SUPFAM" id="SSF52540">
    <property type="entry name" value="P-loop containing nucleoside triphosphate hydrolases"/>
    <property type="match status" value="1"/>
</dbReference>
<dbReference type="GO" id="GO:0006270">
    <property type="term" value="P:DNA replication initiation"/>
    <property type="evidence" value="ECO:0007669"/>
    <property type="project" value="TreeGrafter"/>
</dbReference>
<evidence type="ECO:0000259" key="3">
    <source>
        <dbReference type="SMART" id="SM00382"/>
    </source>
</evidence>
<dbReference type="KEGG" id="yli:2909183"/>
<organism evidence="4 5">
    <name type="scientific">Yarrowia lipolytica</name>
    <name type="common">Candida lipolytica</name>
    <dbReference type="NCBI Taxonomy" id="4952"/>
    <lineage>
        <taxon>Eukaryota</taxon>
        <taxon>Fungi</taxon>
        <taxon>Dikarya</taxon>
        <taxon>Ascomycota</taxon>
        <taxon>Saccharomycotina</taxon>
        <taxon>Dipodascomycetes</taxon>
        <taxon>Dipodascales</taxon>
        <taxon>Dipodascales incertae sedis</taxon>
        <taxon>Yarrowia</taxon>
    </lineage>
</organism>
<dbReference type="Gene3D" id="1.10.8.60">
    <property type="match status" value="1"/>
</dbReference>
<evidence type="ECO:0000313" key="4">
    <source>
        <dbReference type="EMBL" id="AOW02157.1"/>
    </source>
</evidence>
<dbReference type="GeneID" id="2909183"/>
<dbReference type="InterPro" id="IPR027417">
    <property type="entry name" value="P-loop_NTPase"/>
</dbReference>
<dbReference type="InterPro" id="IPR003593">
    <property type="entry name" value="AAA+_ATPase"/>
</dbReference>
<keyword evidence="1" id="KW-0235">DNA replication</keyword>
<sequence>MAVATPKRPQKRVRREPIRVPLKELEVNKGEDMGGQQVGEVDRGVSTEPLCLKRRKVECFEDDSVRVLSPPRESCDPFTDSSATSGSSFASPPPLHPHLVELNKIKSMFSRGSKGHILAADQEMVGRQVEEATLLRYFEGRLQAKYSQPGAALYVSGPPGTGKTALLQRVMDKVFRGKEGIKVASINCMLAPSARAIMNLIYKQLSGVEENEALSADISFDKSVAKLEELFMCQTSKEFAERGTSIVVLDEIDHIMTRDQDILFRIFEWAFCKGSRLILVGIANALDLTDRFLPRLKANNFYPQLLKFKPYDAVQIASIIKSRIVKASDEFSREHSSLKKEVVVKKEEDLILSPLNTPKKTQIDPTTLTLTPPHTPTDKTPAVAPTTMAIHPAAIQLCARKASANTGDLRKAFDICRKALEISEQEFIQKLAQNDPSTVSKPVVSIATMARVCSQVFGGNNSQRIKMLNLQQKAVLCTVASAEKQLSIEAITSGVDVPLTIQRLFDHYTSSCKKHRMLSPLPFNEFLDVCSALESYSVINITGICGKKNLGINGKGRASKGGTGASKGEVYGIRDDYVQRKVTLNVQRMDIASAIEVEWLQKYL</sequence>